<reference evidence="1 2" key="1">
    <citation type="journal article" date="2021" name="Front. Genet.">
        <title>Chromosome-Level Genome Assembly Reveals Significant Gene Expansion in the Toll and IMD Signaling Pathways of Dendrolimus kikuchii.</title>
        <authorList>
            <person name="Zhou J."/>
            <person name="Wu P."/>
            <person name="Xiong Z."/>
            <person name="Liu N."/>
            <person name="Zhao N."/>
            <person name="Ji M."/>
            <person name="Qiu Y."/>
            <person name="Yang B."/>
        </authorList>
    </citation>
    <scope>NUCLEOTIDE SEQUENCE [LARGE SCALE GENOMIC DNA]</scope>
    <source>
        <strain evidence="1">Ann1</strain>
    </source>
</reference>
<name>A0ACC1D6F6_9NEOP</name>
<comment type="caution">
    <text evidence="1">The sequence shown here is derived from an EMBL/GenBank/DDBJ whole genome shotgun (WGS) entry which is preliminary data.</text>
</comment>
<sequence>MRQNREFARRRHYQLVYQHELMSYFEDRTDDQYFIDSEGEASDETTLCKTKKGTILRNSAVYDKTGKLRLVVMPPDVKIFAKLCNHSTDE</sequence>
<dbReference type="Proteomes" id="UP000824533">
    <property type="component" value="Linkage Group LG09"/>
</dbReference>
<organism evidence="1 2">
    <name type="scientific">Dendrolimus kikuchii</name>
    <dbReference type="NCBI Taxonomy" id="765133"/>
    <lineage>
        <taxon>Eukaryota</taxon>
        <taxon>Metazoa</taxon>
        <taxon>Ecdysozoa</taxon>
        <taxon>Arthropoda</taxon>
        <taxon>Hexapoda</taxon>
        <taxon>Insecta</taxon>
        <taxon>Pterygota</taxon>
        <taxon>Neoptera</taxon>
        <taxon>Endopterygota</taxon>
        <taxon>Lepidoptera</taxon>
        <taxon>Glossata</taxon>
        <taxon>Ditrysia</taxon>
        <taxon>Bombycoidea</taxon>
        <taxon>Lasiocampidae</taxon>
        <taxon>Dendrolimus</taxon>
    </lineage>
</organism>
<keyword evidence="2" id="KW-1185">Reference proteome</keyword>
<protein>
    <submittedName>
        <fullName evidence="1">Uncharacterized protein</fullName>
    </submittedName>
</protein>
<gene>
    <name evidence="1" type="ORF">K1T71_005762</name>
</gene>
<evidence type="ECO:0000313" key="2">
    <source>
        <dbReference type="Proteomes" id="UP000824533"/>
    </source>
</evidence>
<evidence type="ECO:0000313" key="1">
    <source>
        <dbReference type="EMBL" id="KAJ0178987.1"/>
    </source>
</evidence>
<proteinExistence type="predicted"/>
<accession>A0ACC1D6F6</accession>
<dbReference type="EMBL" id="CM034395">
    <property type="protein sequence ID" value="KAJ0178987.1"/>
    <property type="molecule type" value="Genomic_DNA"/>
</dbReference>